<dbReference type="Proteomes" id="UP000019471">
    <property type="component" value="Unassembled WGS sequence"/>
</dbReference>
<dbReference type="EMBL" id="AMGX01000026">
    <property type="protein sequence ID" value="EXJ63523.1"/>
    <property type="molecule type" value="Genomic_DNA"/>
</dbReference>
<comment type="caution">
    <text evidence="3">The sequence shown here is derived from an EMBL/GenBank/DDBJ whole genome shotgun (WGS) entry which is preliminary data.</text>
</comment>
<evidence type="ECO:0000259" key="2">
    <source>
        <dbReference type="Pfam" id="PF24883"/>
    </source>
</evidence>
<evidence type="ECO:0000256" key="1">
    <source>
        <dbReference type="ARBA" id="ARBA00022737"/>
    </source>
</evidence>
<evidence type="ECO:0000313" key="3">
    <source>
        <dbReference type="EMBL" id="EXJ63523.1"/>
    </source>
</evidence>
<reference evidence="3 4" key="1">
    <citation type="submission" date="2013-03" db="EMBL/GenBank/DDBJ databases">
        <title>The Genome Sequence of Cladophialophora psammophila CBS 110553.</title>
        <authorList>
            <consortium name="The Broad Institute Genomics Platform"/>
            <person name="Cuomo C."/>
            <person name="de Hoog S."/>
            <person name="Gorbushina A."/>
            <person name="Walker B."/>
            <person name="Young S.K."/>
            <person name="Zeng Q."/>
            <person name="Gargeya S."/>
            <person name="Fitzgerald M."/>
            <person name="Haas B."/>
            <person name="Abouelleil A."/>
            <person name="Allen A.W."/>
            <person name="Alvarado L."/>
            <person name="Arachchi H.M."/>
            <person name="Berlin A.M."/>
            <person name="Chapman S.B."/>
            <person name="Gainer-Dewar J."/>
            <person name="Goldberg J."/>
            <person name="Griggs A."/>
            <person name="Gujja S."/>
            <person name="Hansen M."/>
            <person name="Howarth C."/>
            <person name="Imamovic A."/>
            <person name="Ireland A."/>
            <person name="Larimer J."/>
            <person name="McCowan C."/>
            <person name="Murphy C."/>
            <person name="Pearson M."/>
            <person name="Poon T.W."/>
            <person name="Priest M."/>
            <person name="Roberts A."/>
            <person name="Saif S."/>
            <person name="Shea T."/>
            <person name="Sisk P."/>
            <person name="Sykes S."/>
            <person name="Wortman J."/>
            <person name="Nusbaum C."/>
            <person name="Birren B."/>
        </authorList>
    </citation>
    <scope>NUCLEOTIDE SEQUENCE [LARGE SCALE GENOMIC DNA]</scope>
    <source>
        <strain evidence="3 4">CBS 110553</strain>
    </source>
</reference>
<evidence type="ECO:0000313" key="4">
    <source>
        <dbReference type="Proteomes" id="UP000019471"/>
    </source>
</evidence>
<dbReference type="Pfam" id="PF24883">
    <property type="entry name" value="NPHP3_N"/>
    <property type="match status" value="1"/>
</dbReference>
<dbReference type="RefSeq" id="XP_007750334.1">
    <property type="nucleotide sequence ID" value="XM_007752144.1"/>
</dbReference>
<protein>
    <recommendedName>
        <fullName evidence="2">Nephrocystin 3-like N-terminal domain-containing protein</fullName>
    </recommendedName>
</protein>
<dbReference type="OrthoDB" id="195446at2759"/>
<dbReference type="HOGENOM" id="CLU_2910230_0_0_1"/>
<dbReference type="AlphaFoldDB" id="W9W6D8"/>
<proteinExistence type="predicted"/>
<feature type="non-terminal residue" evidence="3">
    <location>
        <position position="1"/>
    </location>
</feature>
<name>W9W6D8_9EURO</name>
<feature type="domain" description="Nephrocystin 3-like N-terminal" evidence="2">
    <location>
        <begin position="28"/>
        <end position="62"/>
    </location>
</feature>
<keyword evidence="4" id="KW-1185">Reference proteome</keyword>
<feature type="non-terminal residue" evidence="3">
    <location>
        <position position="62"/>
    </location>
</feature>
<dbReference type="InterPro" id="IPR056884">
    <property type="entry name" value="NPHP3-like_N"/>
</dbReference>
<dbReference type="GeneID" id="19196261"/>
<organism evidence="3 4">
    <name type="scientific">Cladophialophora psammophila CBS 110553</name>
    <dbReference type="NCBI Taxonomy" id="1182543"/>
    <lineage>
        <taxon>Eukaryota</taxon>
        <taxon>Fungi</taxon>
        <taxon>Dikarya</taxon>
        <taxon>Ascomycota</taxon>
        <taxon>Pezizomycotina</taxon>
        <taxon>Eurotiomycetes</taxon>
        <taxon>Chaetothyriomycetidae</taxon>
        <taxon>Chaetothyriales</taxon>
        <taxon>Herpotrichiellaceae</taxon>
        <taxon>Cladophialophora</taxon>
    </lineage>
</organism>
<keyword evidence="1" id="KW-0677">Repeat</keyword>
<gene>
    <name evidence="3" type="ORF">A1O5_11572</name>
</gene>
<sequence>WNPILTWISPTNFAITQQDTLALRYKDTLTWIFDDPSFLNWLNGSIRFLWCFGIPGAEKTIL</sequence>
<accession>W9W6D8</accession>